<dbReference type="SUPFAM" id="SSF52540">
    <property type="entry name" value="P-loop containing nucleoside triphosphate hydrolases"/>
    <property type="match status" value="1"/>
</dbReference>
<evidence type="ECO:0000313" key="3">
    <source>
        <dbReference type="Proteomes" id="UP001225072"/>
    </source>
</evidence>
<dbReference type="Pfam" id="PF01541">
    <property type="entry name" value="GIY-YIG"/>
    <property type="match status" value="1"/>
</dbReference>
<dbReference type="GO" id="GO:0004519">
    <property type="term" value="F:endonuclease activity"/>
    <property type="evidence" value="ECO:0007669"/>
    <property type="project" value="UniProtKB-KW"/>
</dbReference>
<feature type="domain" description="GIY-YIG" evidence="1">
    <location>
        <begin position="29"/>
        <end position="103"/>
    </location>
</feature>
<dbReference type="Gene3D" id="2.10.109.10">
    <property type="entry name" value="Umud Fragment, subunit A"/>
    <property type="match status" value="1"/>
</dbReference>
<dbReference type="EMBL" id="JAUTAL010000001">
    <property type="protein sequence ID" value="MDQ1096827.1"/>
    <property type="molecule type" value="Genomic_DNA"/>
</dbReference>
<dbReference type="InterPro" id="IPR036286">
    <property type="entry name" value="LexA/Signal_pep-like_sf"/>
</dbReference>
<keyword evidence="3" id="KW-1185">Reference proteome</keyword>
<reference evidence="2 3" key="1">
    <citation type="submission" date="2023-07" db="EMBL/GenBank/DDBJ databases">
        <title>Functional and genomic diversity of the sorghum phyllosphere microbiome.</title>
        <authorList>
            <person name="Shade A."/>
        </authorList>
    </citation>
    <scope>NUCLEOTIDE SEQUENCE [LARGE SCALE GENOMIC DNA]</scope>
    <source>
        <strain evidence="2 3">SORGH_AS_1064</strain>
    </source>
</reference>
<evidence type="ECO:0000259" key="1">
    <source>
        <dbReference type="PROSITE" id="PS50164"/>
    </source>
</evidence>
<dbReference type="InterPro" id="IPR000305">
    <property type="entry name" value="GIY-YIG_endonuc"/>
</dbReference>
<keyword evidence="2" id="KW-0255">Endonuclease</keyword>
<dbReference type="Pfam" id="PF00717">
    <property type="entry name" value="Peptidase_S24"/>
    <property type="match status" value="1"/>
</dbReference>
<dbReference type="InterPro" id="IPR015927">
    <property type="entry name" value="Peptidase_S24_S26A/B/C"/>
</dbReference>
<dbReference type="SUPFAM" id="SSF51306">
    <property type="entry name" value="LexA/Signal peptidase"/>
    <property type="match status" value="1"/>
</dbReference>
<protein>
    <submittedName>
        <fullName evidence="2">DUF2075 family protein/predicted GIY-YIG superfamily endonuclease</fullName>
    </submittedName>
</protein>
<keyword evidence="2" id="KW-0540">Nuclease</keyword>
<evidence type="ECO:0000313" key="2">
    <source>
        <dbReference type="EMBL" id="MDQ1096827.1"/>
    </source>
</evidence>
<dbReference type="CDD" id="cd10439">
    <property type="entry name" value="GIY-YIG_COG3410"/>
    <property type="match status" value="1"/>
</dbReference>
<gene>
    <name evidence="2" type="ORF">QE404_001974</name>
</gene>
<accession>A0ABU0TIF4</accession>
<dbReference type="SUPFAM" id="SSF82771">
    <property type="entry name" value="GIY-YIG endonuclease"/>
    <property type="match status" value="1"/>
</dbReference>
<dbReference type="InterPro" id="IPR018647">
    <property type="entry name" value="SLFN_3-like_DNA/RNA_helicase"/>
</dbReference>
<proteinExistence type="predicted"/>
<keyword evidence="2" id="KW-0378">Hydrolase</keyword>
<comment type="caution">
    <text evidence="2">The sequence shown here is derived from an EMBL/GenBank/DDBJ whole genome shotgun (WGS) entry which is preliminary data.</text>
</comment>
<dbReference type="InterPro" id="IPR035901">
    <property type="entry name" value="GIY-YIG_endonuc_sf"/>
</dbReference>
<dbReference type="Proteomes" id="UP001225072">
    <property type="component" value="Unassembled WGS sequence"/>
</dbReference>
<dbReference type="PROSITE" id="PS50164">
    <property type="entry name" value="GIY_YIG"/>
    <property type="match status" value="1"/>
</dbReference>
<organism evidence="2 3">
    <name type="scientific">Chryseobacterium camelliae</name>
    <dbReference type="NCBI Taxonomy" id="1265445"/>
    <lineage>
        <taxon>Bacteria</taxon>
        <taxon>Pseudomonadati</taxon>
        <taxon>Bacteroidota</taxon>
        <taxon>Flavobacteriia</taxon>
        <taxon>Flavobacteriales</taxon>
        <taxon>Weeksellaceae</taxon>
        <taxon>Chryseobacterium group</taxon>
        <taxon>Chryseobacterium</taxon>
    </lineage>
</organism>
<name>A0ABU0TIF4_9FLAO</name>
<sequence length="722" mass="83627">MKDFKINQYDFKLDELKTKIAQDHVDYLSWPLVYLLKNNGSKKAYVGETTDIANRLRTHLKSPAKITLSSVDIITSRFFNKSATLDLESNLIKYMSADGQYVLQNGNLGIANHHYYQKKETYWKLFEGIWNELNALGITKHSLSYIDNSDLFKYSPYKSLSKEQIEGLKVILNCLLDPSAKVSIINGGAGTGKTIMAIFLFKLLNTDFADFNHSDFDEEDDKLFVLLKKVKAKYKKIDMALVIPMASFRKTISKVFKNIKGLSGNMVVGPSDIIKKTYDVLIVDEGHRLRRRVNLGSYYGTFDTNCLKLGLNKFTASELDWITIQSEKSIIFYDQYQSIKPSDILKEKFLDLKARKDVRVEHLQSQLRVLGGNEYVKFVNDIFDGNTVLNKYSALQYEFLIFDDLKEMIHEIKKKEKEFKLSRIVAGYAWEWVSKKNGDQYDIVIEENKLRWNSVTSDWINSKNSLEEVGCIHTVQGYDLNFTGVIIGPEFDYDFDKKKFVVYKNKYKDKNGKNSIKDETFLLEYIINIYRTLLLRGIRGTYLYVCNDNLRKFFNQYVKNYSQENKGAKIRILEFKTETSIPLFDLEISAGSFSELQELENIKYIDVQEKLNPDEYFACKIVGESMNKIIKNGSICLFKKYIGGSRNGLVTLVENRNVFDESGSRFTVKEYMSKKLFDENGWQHEEITLLPKSFNSEIKPIILREEETIDLKVVGVFIRVIS</sequence>
<dbReference type="InterPro" id="IPR027417">
    <property type="entry name" value="P-loop_NTPase"/>
</dbReference>
<dbReference type="Pfam" id="PF09848">
    <property type="entry name" value="SLFN-g3_helicase"/>
    <property type="match status" value="1"/>
</dbReference>
<dbReference type="RefSeq" id="WP_307449863.1">
    <property type="nucleotide sequence ID" value="NZ_JAUTAL010000001.1"/>
</dbReference>